<accession>A0A7R9NUN8</accession>
<dbReference type="AlphaFoldDB" id="A0A7R9NUN8"/>
<reference evidence="1" key="1">
    <citation type="submission" date="2020-11" db="EMBL/GenBank/DDBJ databases">
        <authorList>
            <person name="Tran Van P."/>
        </authorList>
    </citation>
    <scope>NUCLEOTIDE SEQUENCE</scope>
</reference>
<protein>
    <submittedName>
        <fullName evidence="1">Uncharacterized protein</fullName>
    </submittedName>
</protein>
<evidence type="ECO:0000313" key="1">
    <source>
        <dbReference type="EMBL" id="CAD7456991.1"/>
    </source>
</evidence>
<dbReference type="EMBL" id="OE001523">
    <property type="protein sequence ID" value="CAD7456991.1"/>
    <property type="molecule type" value="Genomic_DNA"/>
</dbReference>
<proteinExistence type="predicted"/>
<name>A0A7R9NUN8_9NEOP</name>
<sequence length="86" mass="9387">MLTVDQTANDGELKFRISVGSPMASLVLTDSSQLTSDTQHLESHGAFDRVSTPDLLSGTLPLCGKRGWASAESYRLYDSVSGQYRY</sequence>
<gene>
    <name evidence="1" type="ORF">TTEB3V08_LOCUS5002</name>
</gene>
<organism evidence="1">
    <name type="scientific">Timema tahoe</name>
    <dbReference type="NCBI Taxonomy" id="61484"/>
    <lineage>
        <taxon>Eukaryota</taxon>
        <taxon>Metazoa</taxon>
        <taxon>Ecdysozoa</taxon>
        <taxon>Arthropoda</taxon>
        <taxon>Hexapoda</taxon>
        <taxon>Insecta</taxon>
        <taxon>Pterygota</taxon>
        <taxon>Neoptera</taxon>
        <taxon>Polyneoptera</taxon>
        <taxon>Phasmatodea</taxon>
        <taxon>Timematodea</taxon>
        <taxon>Timematoidea</taxon>
        <taxon>Timematidae</taxon>
        <taxon>Timema</taxon>
    </lineage>
</organism>